<organism evidence="7 8">
    <name type="scientific">Hyalella azteca</name>
    <name type="common">Amphipod</name>
    <dbReference type="NCBI Taxonomy" id="294128"/>
    <lineage>
        <taxon>Eukaryota</taxon>
        <taxon>Metazoa</taxon>
        <taxon>Ecdysozoa</taxon>
        <taxon>Arthropoda</taxon>
        <taxon>Crustacea</taxon>
        <taxon>Multicrustacea</taxon>
        <taxon>Malacostraca</taxon>
        <taxon>Eumalacostraca</taxon>
        <taxon>Peracarida</taxon>
        <taxon>Amphipoda</taxon>
        <taxon>Senticaudata</taxon>
        <taxon>Talitrida</taxon>
        <taxon>Talitroidea</taxon>
        <taxon>Hyalellidae</taxon>
        <taxon>Hyalella</taxon>
    </lineage>
</organism>
<dbReference type="Gene3D" id="3.30.160.60">
    <property type="entry name" value="Classic Zinc Finger"/>
    <property type="match status" value="1"/>
</dbReference>
<dbReference type="PROSITE" id="PS50089">
    <property type="entry name" value="ZF_RING_2"/>
    <property type="match status" value="1"/>
</dbReference>
<keyword evidence="3" id="KW-0862">Zinc</keyword>
<feature type="domain" description="B box-type" evidence="6">
    <location>
        <begin position="83"/>
        <end position="123"/>
    </location>
</feature>
<feature type="domain" description="RING-type" evidence="5">
    <location>
        <begin position="8"/>
        <end position="52"/>
    </location>
</feature>
<name>A0A8B7N145_HYAAZ</name>
<evidence type="ECO:0000259" key="5">
    <source>
        <dbReference type="PROSITE" id="PS50089"/>
    </source>
</evidence>
<protein>
    <submittedName>
        <fullName evidence="8">Uncharacterized protein LOC108665323</fullName>
    </submittedName>
</protein>
<dbReference type="PANTHER" id="PTHR47156:SF10">
    <property type="entry name" value="E3 UBIQUITIN-PROTEIN LIGASE TRIM-21-RELATED"/>
    <property type="match status" value="1"/>
</dbReference>
<proteinExistence type="predicted"/>
<dbReference type="SMART" id="SM00184">
    <property type="entry name" value="RING"/>
    <property type="match status" value="1"/>
</dbReference>
<dbReference type="PANTHER" id="PTHR47156">
    <property type="entry name" value="PROTEIN CBG20824"/>
    <property type="match status" value="1"/>
</dbReference>
<evidence type="ECO:0000259" key="6">
    <source>
        <dbReference type="PROSITE" id="PS50119"/>
    </source>
</evidence>
<dbReference type="RefSeq" id="XP_018007556.2">
    <property type="nucleotide sequence ID" value="XM_018152067.2"/>
</dbReference>
<accession>A0A8B7N145</accession>
<keyword evidence="1" id="KW-0479">Metal-binding</keyword>
<dbReference type="InterPro" id="IPR027370">
    <property type="entry name" value="Znf-RING_euk"/>
</dbReference>
<gene>
    <name evidence="8" type="primary">LOC108665323</name>
</gene>
<evidence type="ECO:0000256" key="4">
    <source>
        <dbReference type="PROSITE-ProRule" id="PRU00024"/>
    </source>
</evidence>
<dbReference type="InterPro" id="IPR013083">
    <property type="entry name" value="Znf_RING/FYVE/PHD"/>
</dbReference>
<keyword evidence="7" id="KW-1185">Reference proteome</keyword>
<dbReference type="InterPro" id="IPR000315">
    <property type="entry name" value="Znf_B-box"/>
</dbReference>
<evidence type="ECO:0000313" key="7">
    <source>
        <dbReference type="Proteomes" id="UP000694843"/>
    </source>
</evidence>
<dbReference type="InterPro" id="IPR001841">
    <property type="entry name" value="Znf_RING"/>
</dbReference>
<evidence type="ECO:0000313" key="8">
    <source>
        <dbReference type="RefSeq" id="XP_018007556.2"/>
    </source>
</evidence>
<dbReference type="Pfam" id="PF00643">
    <property type="entry name" value="zf-B_box"/>
    <property type="match status" value="1"/>
</dbReference>
<dbReference type="PROSITE" id="PS50119">
    <property type="entry name" value="ZF_BBOX"/>
    <property type="match status" value="1"/>
</dbReference>
<dbReference type="Gene3D" id="3.30.40.10">
    <property type="entry name" value="Zinc/RING finger domain, C3HC4 (zinc finger)"/>
    <property type="match status" value="1"/>
</dbReference>
<dbReference type="InterPro" id="IPR052667">
    <property type="entry name" value="E3_ubiquitin-ligase_RING"/>
</dbReference>
<dbReference type="OrthoDB" id="5800423at2759"/>
<evidence type="ECO:0000256" key="3">
    <source>
        <dbReference type="ARBA" id="ARBA00022833"/>
    </source>
</evidence>
<dbReference type="KEGG" id="hazt:108665323"/>
<dbReference type="Pfam" id="PF13445">
    <property type="entry name" value="zf-RING_UBOX"/>
    <property type="match status" value="1"/>
</dbReference>
<evidence type="ECO:0000256" key="2">
    <source>
        <dbReference type="ARBA" id="ARBA00022771"/>
    </source>
</evidence>
<dbReference type="InterPro" id="IPR017907">
    <property type="entry name" value="Znf_RING_CS"/>
</dbReference>
<dbReference type="CDD" id="cd19756">
    <property type="entry name" value="Bbox2"/>
    <property type="match status" value="1"/>
</dbReference>
<reference evidence="8" key="1">
    <citation type="submission" date="2025-08" db="UniProtKB">
        <authorList>
            <consortium name="RefSeq"/>
        </authorList>
    </citation>
    <scope>IDENTIFICATION</scope>
    <source>
        <tissue evidence="8">Whole organism</tissue>
    </source>
</reference>
<dbReference type="GO" id="GO:0008270">
    <property type="term" value="F:zinc ion binding"/>
    <property type="evidence" value="ECO:0007669"/>
    <property type="project" value="UniProtKB-KW"/>
</dbReference>
<keyword evidence="2 4" id="KW-0863">Zinc-finger</keyword>
<sequence length="521" mass="59144">MATALLACEICGEAFDTGIHKPLCLSCGHTFCFTCITNILTVSETKRCSKCRKQISQLIDQMPVNYSLIPLEAIARSNLVRSRSATPCHHKDKPQDFFCVDCLELMCFTCIRGTHATHKIEQLDDLLQKDECVMDSWSKIRSTMKSKLEGMNNFVSVSDGILSLADEILNLKSDFEGWKDALLAHRVSTEQDLEIWGNETSVTDENKRKKLKEMLSRLHYKPEDYSKRFDARVDAIKMRLDAASMECATLEAQTCPLMPPDEQWIVTSRAEGERAVASLTKNIKPSRLVVLSTHTCPIPGLGELMSRLASHNTGNISLLPLDFFWRPAGQADGGLEYFYNNFWRKVTAMYGSPIMVVDNSSPLHIFVLNYRYYNVRFDCEADLNRCRKLPGCIENVCCVRSVPKEIGVALKTYGCVVTRWHFPDLRDEDVEWLSFILAEYFNTSHQSCELVLPRDHLTNEGARELVMKMPNLGKLYHEANAAHLTSACHPSTECIELATTNILHWAIERTLKDHIHPSFTF</sequence>
<dbReference type="SUPFAM" id="SSF57845">
    <property type="entry name" value="B-box zinc-binding domain"/>
    <property type="match status" value="1"/>
</dbReference>
<dbReference type="GeneID" id="108665323"/>
<dbReference type="PROSITE" id="PS00518">
    <property type="entry name" value="ZF_RING_1"/>
    <property type="match status" value="1"/>
</dbReference>
<dbReference type="AlphaFoldDB" id="A0A8B7N145"/>
<evidence type="ECO:0000256" key="1">
    <source>
        <dbReference type="ARBA" id="ARBA00022723"/>
    </source>
</evidence>
<dbReference type="Proteomes" id="UP000694843">
    <property type="component" value="Unplaced"/>
</dbReference>
<dbReference type="SUPFAM" id="SSF57850">
    <property type="entry name" value="RING/U-box"/>
    <property type="match status" value="1"/>
</dbReference>